<dbReference type="InterPro" id="IPR036148">
    <property type="entry name" value="MmgE/PrpD_sf"/>
</dbReference>
<dbReference type="EMBL" id="CATWAF010000003">
    <property type="protein sequence ID" value="CAJ0695283.1"/>
    <property type="molecule type" value="Genomic_DNA"/>
</dbReference>
<evidence type="ECO:0000256" key="1">
    <source>
        <dbReference type="SAM" id="MobiDB-lite"/>
    </source>
</evidence>
<keyword evidence="3" id="KW-1185">Reference proteome</keyword>
<evidence type="ECO:0000313" key="3">
    <source>
        <dbReference type="Proteomes" id="UP001189915"/>
    </source>
</evidence>
<dbReference type="Proteomes" id="UP001189915">
    <property type="component" value="Unassembled WGS sequence"/>
</dbReference>
<dbReference type="AlphaFoldDB" id="A0AAD2EMA3"/>
<comment type="caution">
    <text evidence="2">The sequence shown here is derived from an EMBL/GenBank/DDBJ whole genome shotgun (WGS) entry which is preliminary data.</text>
</comment>
<organism evidence="2 3">
    <name type="scientific">Ralstonia wenshanensis</name>
    <dbReference type="NCBI Taxonomy" id="2842456"/>
    <lineage>
        <taxon>Bacteria</taxon>
        <taxon>Pseudomonadati</taxon>
        <taxon>Pseudomonadota</taxon>
        <taxon>Betaproteobacteria</taxon>
        <taxon>Burkholderiales</taxon>
        <taxon>Burkholderiaceae</taxon>
        <taxon>Ralstonia</taxon>
    </lineage>
</organism>
<sequence>MSAPVANLRTNLGKAIVDDVTSPGCAGLRGPFVSGTVLSDGTTGTTAPGTPLFGRKAIEDQQDSVARGQRTHVLRMTIARVDDQPFTTNDHDAKKRPIAHGITARISGGKPFSGVVADYPTGQKPGRSTRLSVCT</sequence>
<name>A0AAD2EMA3_9RALS</name>
<dbReference type="GO" id="GO:0016829">
    <property type="term" value="F:lyase activity"/>
    <property type="evidence" value="ECO:0007669"/>
    <property type="project" value="InterPro"/>
</dbReference>
<dbReference type="SUPFAM" id="SSF103378">
    <property type="entry name" value="2-methylcitrate dehydratase PrpD"/>
    <property type="match status" value="1"/>
</dbReference>
<accession>A0AAD2EMA3</accession>
<feature type="region of interest" description="Disordered" evidence="1">
    <location>
        <begin position="116"/>
        <end position="135"/>
    </location>
</feature>
<dbReference type="RefSeq" id="WP_316869742.1">
    <property type="nucleotide sequence ID" value="NZ_CATWAF010000003.1"/>
</dbReference>
<evidence type="ECO:0000313" key="2">
    <source>
        <dbReference type="EMBL" id="CAJ0695283.1"/>
    </source>
</evidence>
<gene>
    <name evidence="2" type="ORF">LMG18091_02085</name>
</gene>
<proteinExistence type="predicted"/>
<protein>
    <submittedName>
        <fullName evidence="2">Uncharacterized protein</fullName>
    </submittedName>
</protein>
<reference evidence="2 3" key="1">
    <citation type="submission" date="2023-07" db="EMBL/GenBank/DDBJ databases">
        <authorList>
            <person name="Peeters C."/>
        </authorList>
    </citation>
    <scope>NUCLEOTIDE SEQUENCE [LARGE SCALE GENOMIC DNA]</scope>
    <source>
        <strain evidence="2 3">LMG 18091</strain>
    </source>
</reference>